<comment type="caution">
    <text evidence="1">The sequence shown here is derived from an EMBL/GenBank/DDBJ whole genome shotgun (WGS) entry which is preliminary data.</text>
</comment>
<gene>
    <name evidence="1" type="ORF">PIB30_065221</name>
</gene>
<accession>A0ABU6VNR9</accession>
<sequence>MKKLGIKEVKSIRIALQMANKSVRHAHGVVENIDSGPEIGSEKRCFVADSSEPVSREPYQILLKRKEFGVAIVGLRAEQRDRITCRILKSTRPWVEIPCVPMVTTDPSLDGLSLKGN</sequence>
<dbReference type="EMBL" id="JASCZI010151682">
    <property type="protein sequence ID" value="MED6174050.1"/>
    <property type="molecule type" value="Genomic_DNA"/>
</dbReference>
<organism evidence="1 2">
    <name type="scientific">Stylosanthes scabra</name>
    <dbReference type="NCBI Taxonomy" id="79078"/>
    <lineage>
        <taxon>Eukaryota</taxon>
        <taxon>Viridiplantae</taxon>
        <taxon>Streptophyta</taxon>
        <taxon>Embryophyta</taxon>
        <taxon>Tracheophyta</taxon>
        <taxon>Spermatophyta</taxon>
        <taxon>Magnoliopsida</taxon>
        <taxon>eudicotyledons</taxon>
        <taxon>Gunneridae</taxon>
        <taxon>Pentapetalae</taxon>
        <taxon>rosids</taxon>
        <taxon>fabids</taxon>
        <taxon>Fabales</taxon>
        <taxon>Fabaceae</taxon>
        <taxon>Papilionoideae</taxon>
        <taxon>50 kb inversion clade</taxon>
        <taxon>dalbergioids sensu lato</taxon>
        <taxon>Dalbergieae</taxon>
        <taxon>Pterocarpus clade</taxon>
        <taxon>Stylosanthes</taxon>
    </lineage>
</organism>
<evidence type="ECO:0000313" key="1">
    <source>
        <dbReference type="EMBL" id="MED6174050.1"/>
    </source>
</evidence>
<keyword evidence="2" id="KW-1185">Reference proteome</keyword>
<reference evidence="1 2" key="1">
    <citation type="journal article" date="2023" name="Plants (Basel)">
        <title>Bridging the Gap: Combining Genomics and Transcriptomics Approaches to Understand Stylosanthes scabra, an Orphan Legume from the Brazilian Caatinga.</title>
        <authorList>
            <person name="Ferreira-Neto J.R.C."/>
            <person name="da Silva M.D."/>
            <person name="Binneck E."/>
            <person name="de Melo N.F."/>
            <person name="da Silva R.H."/>
            <person name="de Melo A.L.T.M."/>
            <person name="Pandolfi V."/>
            <person name="Bustamante F.O."/>
            <person name="Brasileiro-Vidal A.C."/>
            <person name="Benko-Iseppon A.M."/>
        </authorList>
    </citation>
    <scope>NUCLEOTIDE SEQUENCE [LARGE SCALE GENOMIC DNA]</scope>
    <source>
        <tissue evidence="1">Leaves</tissue>
    </source>
</reference>
<evidence type="ECO:0000313" key="2">
    <source>
        <dbReference type="Proteomes" id="UP001341840"/>
    </source>
</evidence>
<proteinExistence type="predicted"/>
<dbReference type="Proteomes" id="UP001341840">
    <property type="component" value="Unassembled WGS sequence"/>
</dbReference>
<name>A0ABU6VNR9_9FABA</name>
<protein>
    <submittedName>
        <fullName evidence="1">Uncharacterized protein</fullName>
    </submittedName>
</protein>